<dbReference type="AlphaFoldDB" id="A0A8J2KJZ0"/>
<feature type="domain" description="DDE Tnp4" evidence="3">
    <location>
        <begin position="1"/>
        <end position="61"/>
    </location>
</feature>
<dbReference type="EMBL" id="CAJVCH010367462">
    <property type="protein sequence ID" value="CAG7816330.1"/>
    <property type="molecule type" value="Genomic_DNA"/>
</dbReference>
<protein>
    <recommendedName>
        <fullName evidence="3">DDE Tnp4 domain-containing protein</fullName>
    </recommendedName>
</protein>
<reference evidence="4" key="1">
    <citation type="submission" date="2021-06" db="EMBL/GenBank/DDBJ databases">
        <authorList>
            <person name="Hodson N. C."/>
            <person name="Mongue J. A."/>
            <person name="Jaron S. K."/>
        </authorList>
    </citation>
    <scope>NUCLEOTIDE SEQUENCE</scope>
</reference>
<organism evidence="4 5">
    <name type="scientific">Allacma fusca</name>
    <dbReference type="NCBI Taxonomy" id="39272"/>
    <lineage>
        <taxon>Eukaryota</taxon>
        <taxon>Metazoa</taxon>
        <taxon>Ecdysozoa</taxon>
        <taxon>Arthropoda</taxon>
        <taxon>Hexapoda</taxon>
        <taxon>Collembola</taxon>
        <taxon>Symphypleona</taxon>
        <taxon>Sminthuridae</taxon>
        <taxon>Allacma</taxon>
    </lineage>
</organism>
<dbReference type="OrthoDB" id="6512700at2759"/>
<sequence>NPDLSFTNVVARWKGSTHDARIFENSRIQFKLSDGQTPRGHLVGDAGYPCRKYILTPCSKPTTTAEKRL</sequence>
<evidence type="ECO:0000313" key="5">
    <source>
        <dbReference type="Proteomes" id="UP000708208"/>
    </source>
</evidence>
<keyword evidence="2" id="KW-0479">Metal-binding</keyword>
<accession>A0A8J2KJZ0</accession>
<gene>
    <name evidence="4" type="ORF">AFUS01_LOCUS26955</name>
</gene>
<comment type="caution">
    <text evidence="4">The sequence shown here is derived from an EMBL/GenBank/DDBJ whole genome shotgun (WGS) entry which is preliminary data.</text>
</comment>
<keyword evidence="5" id="KW-1185">Reference proteome</keyword>
<comment type="cofactor">
    <cofactor evidence="1">
        <name>a divalent metal cation</name>
        <dbReference type="ChEBI" id="CHEBI:60240"/>
    </cofactor>
</comment>
<dbReference type="GO" id="GO:0046872">
    <property type="term" value="F:metal ion binding"/>
    <property type="evidence" value="ECO:0007669"/>
    <property type="project" value="UniProtKB-KW"/>
</dbReference>
<evidence type="ECO:0000259" key="3">
    <source>
        <dbReference type="Pfam" id="PF13359"/>
    </source>
</evidence>
<dbReference type="Pfam" id="PF13359">
    <property type="entry name" value="DDE_Tnp_4"/>
    <property type="match status" value="1"/>
</dbReference>
<dbReference type="Proteomes" id="UP000708208">
    <property type="component" value="Unassembled WGS sequence"/>
</dbReference>
<feature type="non-terminal residue" evidence="4">
    <location>
        <position position="1"/>
    </location>
</feature>
<name>A0A8J2KJZ0_9HEXA</name>
<dbReference type="InterPro" id="IPR027806">
    <property type="entry name" value="HARBI1_dom"/>
</dbReference>
<evidence type="ECO:0000313" key="4">
    <source>
        <dbReference type="EMBL" id="CAG7816330.1"/>
    </source>
</evidence>
<proteinExistence type="predicted"/>
<evidence type="ECO:0000256" key="1">
    <source>
        <dbReference type="ARBA" id="ARBA00001968"/>
    </source>
</evidence>
<evidence type="ECO:0000256" key="2">
    <source>
        <dbReference type="ARBA" id="ARBA00022723"/>
    </source>
</evidence>